<keyword evidence="3" id="KW-1185">Reference proteome</keyword>
<evidence type="ECO:0000313" key="3">
    <source>
        <dbReference type="Proteomes" id="UP000286934"/>
    </source>
</evidence>
<evidence type="ECO:0008006" key="4">
    <source>
        <dbReference type="Google" id="ProtNLM"/>
    </source>
</evidence>
<accession>A0A432WXU4</accession>
<dbReference type="AlphaFoldDB" id="A0A432WXU4"/>
<proteinExistence type="predicted"/>
<dbReference type="EMBL" id="PIPP01000001">
    <property type="protein sequence ID" value="RUO38592.1"/>
    <property type="molecule type" value="Genomic_DNA"/>
</dbReference>
<feature type="signal peptide" evidence="1">
    <location>
        <begin position="1"/>
        <end position="28"/>
    </location>
</feature>
<sequence length="136" mass="14635">MEIKKMTKLFTFVVFCALVSGCSSPSSHVVTGEVREAIPTSNVVVYETLPEQYSEIAVLTASSKGSYSLGGESLVEDVMRSLRAEAAALGANGVILTSLYDDAANETITTFDGHQSGKRDVVKYYKRAQALAVFIE</sequence>
<dbReference type="Proteomes" id="UP000286934">
    <property type="component" value="Unassembled WGS sequence"/>
</dbReference>
<evidence type="ECO:0000313" key="2">
    <source>
        <dbReference type="EMBL" id="RUO38592.1"/>
    </source>
</evidence>
<protein>
    <recommendedName>
        <fullName evidence="4">Lipoprotein</fullName>
    </recommendedName>
</protein>
<name>A0A432WXU4_9GAMM</name>
<feature type="chain" id="PRO_5019568370" description="Lipoprotein" evidence="1">
    <location>
        <begin position="29"/>
        <end position="136"/>
    </location>
</feature>
<evidence type="ECO:0000256" key="1">
    <source>
        <dbReference type="SAM" id="SignalP"/>
    </source>
</evidence>
<keyword evidence="1" id="KW-0732">Signal</keyword>
<gene>
    <name evidence="2" type="ORF">CWE13_02805</name>
</gene>
<organism evidence="2 3">
    <name type="scientific">Aliidiomarina shirensis</name>
    <dbReference type="NCBI Taxonomy" id="1048642"/>
    <lineage>
        <taxon>Bacteria</taxon>
        <taxon>Pseudomonadati</taxon>
        <taxon>Pseudomonadota</taxon>
        <taxon>Gammaproteobacteria</taxon>
        <taxon>Alteromonadales</taxon>
        <taxon>Idiomarinaceae</taxon>
        <taxon>Aliidiomarina</taxon>
    </lineage>
</organism>
<dbReference type="PROSITE" id="PS51257">
    <property type="entry name" value="PROKAR_LIPOPROTEIN"/>
    <property type="match status" value="1"/>
</dbReference>
<comment type="caution">
    <text evidence="2">The sequence shown here is derived from an EMBL/GenBank/DDBJ whole genome shotgun (WGS) entry which is preliminary data.</text>
</comment>
<reference evidence="3" key="1">
    <citation type="journal article" date="2018" name="Front. Microbiol.">
        <title>Genome-Based Analysis Reveals the Taxonomy and Diversity of the Family Idiomarinaceae.</title>
        <authorList>
            <person name="Liu Y."/>
            <person name="Lai Q."/>
            <person name="Shao Z."/>
        </authorList>
    </citation>
    <scope>NUCLEOTIDE SEQUENCE [LARGE SCALE GENOMIC DNA]</scope>
    <source>
        <strain evidence="3">AIS</strain>
    </source>
</reference>